<dbReference type="AlphaFoldDB" id="A0A1H8PFI2"/>
<evidence type="ECO:0000256" key="1">
    <source>
        <dbReference type="ARBA" id="ARBA00008791"/>
    </source>
</evidence>
<dbReference type="STRING" id="604089.SAMN04487942_2668"/>
<dbReference type="EMBL" id="FODN01000006">
    <property type="protein sequence ID" value="SEO40576.1"/>
    <property type="molecule type" value="Genomic_DNA"/>
</dbReference>
<dbReference type="Gene3D" id="3.40.50.12370">
    <property type="match status" value="1"/>
</dbReference>
<protein>
    <submittedName>
        <fullName evidence="3">Nucleotide-binding universal stress protein, UspA family</fullName>
    </submittedName>
</protein>
<dbReference type="PRINTS" id="PR01438">
    <property type="entry name" value="UNVRSLSTRESS"/>
</dbReference>
<proteinExistence type="inferred from homology"/>
<dbReference type="Pfam" id="PF00582">
    <property type="entry name" value="Usp"/>
    <property type="match status" value="1"/>
</dbReference>
<evidence type="ECO:0000259" key="2">
    <source>
        <dbReference type="Pfam" id="PF00582"/>
    </source>
</evidence>
<evidence type="ECO:0000313" key="3">
    <source>
        <dbReference type="EMBL" id="SEO40576.1"/>
    </source>
</evidence>
<gene>
    <name evidence="3" type="ORF">SAMN04487942_2668</name>
</gene>
<keyword evidence="4" id="KW-1185">Reference proteome</keyword>
<comment type="similarity">
    <text evidence="1">Belongs to the universal stress protein A family.</text>
</comment>
<dbReference type="SUPFAM" id="SSF52402">
    <property type="entry name" value="Adenine nucleotide alpha hydrolases-like"/>
    <property type="match status" value="2"/>
</dbReference>
<dbReference type="Proteomes" id="UP000198657">
    <property type="component" value="Unassembled WGS sequence"/>
</dbReference>
<dbReference type="RefSeq" id="WP_091172061.1">
    <property type="nucleotide sequence ID" value="NZ_CBCSFM010000006.1"/>
</dbReference>
<dbReference type="CDD" id="cd00293">
    <property type="entry name" value="USP-like"/>
    <property type="match status" value="2"/>
</dbReference>
<evidence type="ECO:0000313" key="4">
    <source>
        <dbReference type="Proteomes" id="UP000198657"/>
    </source>
</evidence>
<dbReference type="InterPro" id="IPR006016">
    <property type="entry name" value="UspA"/>
</dbReference>
<feature type="domain" description="UspA" evidence="2">
    <location>
        <begin position="1"/>
        <end position="141"/>
    </location>
</feature>
<reference evidence="4" key="1">
    <citation type="submission" date="2016-10" db="EMBL/GenBank/DDBJ databases">
        <authorList>
            <person name="Varghese N."/>
            <person name="Submissions S."/>
        </authorList>
    </citation>
    <scope>NUCLEOTIDE SEQUENCE [LARGE SCALE GENOMIC DNA]</scope>
    <source>
        <strain evidence="4">CGMCC 1.8704</strain>
    </source>
</reference>
<name>A0A1H8PFI2_9FLAO</name>
<dbReference type="PANTHER" id="PTHR46268:SF6">
    <property type="entry name" value="UNIVERSAL STRESS PROTEIN UP12"/>
    <property type="match status" value="1"/>
</dbReference>
<organism evidence="3 4">
    <name type="scientific">Flavobacterium sinopsychrotolerans</name>
    <dbReference type="NCBI Taxonomy" id="604089"/>
    <lineage>
        <taxon>Bacteria</taxon>
        <taxon>Pseudomonadati</taxon>
        <taxon>Bacteroidota</taxon>
        <taxon>Flavobacteriia</taxon>
        <taxon>Flavobacteriales</taxon>
        <taxon>Flavobacteriaceae</taxon>
        <taxon>Flavobacterium</taxon>
    </lineage>
</organism>
<dbReference type="OrthoDB" id="9788959at2"/>
<accession>A0A1H8PFI2</accession>
<sequence length="277" mass="31651">MKTILVPTDFSIPADSAIHYAVKIAVLWDASLILYHSFIPFESGFYLLSLSEKENMEAHKKLTDRLTAMKNSIVKKNPNLSISIHVDQGPEAIKIINFCKKSKVDLIVMGTKGASGLKEKLIGSFTAEVIANAPCPVLAIPNKYKFKVPKKIMYATNYTKKDKKVLQSLLEFNRLFDAKINILHIDWGITLFTADEDYEKYKKTIQNHFKDFEFTFNHTVGKDVTKTILEETLIDKTDMIVMNPIKRKGIWNRLFNRSVTKKMAYHVPIPLLTIPIK</sequence>
<dbReference type="PANTHER" id="PTHR46268">
    <property type="entry name" value="STRESS RESPONSE PROTEIN NHAX"/>
    <property type="match status" value="1"/>
</dbReference>
<dbReference type="InterPro" id="IPR006015">
    <property type="entry name" value="Universal_stress_UspA"/>
</dbReference>